<gene>
    <name evidence="1" type="primary">61</name>
    <name evidence="1" type="ORF">SEA_CAELUM_61</name>
</gene>
<dbReference type="Proteomes" id="UP000292314">
    <property type="component" value="Genome"/>
</dbReference>
<dbReference type="EMBL" id="MK524524">
    <property type="protein sequence ID" value="QBI99421.1"/>
    <property type="molecule type" value="Genomic_DNA"/>
</dbReference>
<evidence type="ECO:0000313" key="1">
    <source>
        <dbReference type="EMBL" id="QBI99421.1"/>
    </source>
</evidence>
<keyword evidence="2" id="KW-1185">Reference proteome</keyword>
<accession>A0A481W0L2</accession>
<reference evidence="1 2" key="1">
    <citation type="submission" date="2019-02" db="EMBL/GenBank/DDBJ databases">
        <authorList>
            <person name="Paul L."/>
            <person name="Brownson E.L."/>
            <person name="Lucero K."/>
            <person name="Page S.T."/>
            <person name="Garlena R.A."/>
            <person name="Russell D.A."/>
            <person name="Pope W.H."/>
            <person name="Jacobs-Sera D."/>
            <person name="Hatfull G.F."/>
        </authorList>
    </citation>
    <scope>NUCLEOTIDE SEQUENCE [LARGE SCALE GENOMIC DNA]</scope>
</reference>
<sequence>MRITPRSHEIQKIVDLLEDPTFDSPEQMAKAVIKEVGDMLQMRDLFALVHTWADGSKGLNFGPFGAVAEAESFAKKVSIGGTGRVVPLTSSGIILANVEGKQDGWPGYCWNPECGHSPNNHAIVGSSRGKCHMTMCNCDKFVKDDPALKTKKKTTARKAGTAKGVNEL</sequence>
<organism evidence="1 2">
    <name type="scientific">Streptomyces phage Caelum</name>
    <dbReference type="NCBI Taxonomy" id="2530160"/>
    <lineage>
        <taxon>Viruses</taxon>
        <taxon>Duplodnaviria</taxon>
        <taxon>Heunggongvirae</taxon>
        <taxon>Uroviricota</taxon>
        <taxon>Caudoviricetes</taxon>
        <taxon>Arquatrovirinae</taxon>
        <taxon>Caelumvirus</taxon>
        <taxon>Caelumvirus caelum</taxon>
    </lineage>
</organism>
<dbReference type="RefSeq" id="YP_010055510.1">
    <property type="nucleotide sequence ID" value="NC_054666.1"/>
</dbReference>
<dbReference type="KEGG" id="vg:64471434"/>
<dbReference type="GeneID" id="64471434"/>
<evidence type="ECO:0000313" key="2">
    <source>
        <dbReference type="Proteomes" id="UP000292314"/>
    </source>
</evidence>
<proteinExistence type="predicted"/>
<name>A0A481W0L2_9CAUD</name>
<protein>
    <submittedName>
        <fullName evidence="1">Uncharacterized protein</fullName>
    </submittedName>
</protein>